<protein>
    <submittedName>
        <fullName evidence="5">Related to sterol glucosyltransferase</fullName>
    </submittedName>
</protein>
<feature type="region of interest" description="Disordered" evidence="2">
    <location>
        <begin position="671"/>
        <end position="705"/>
    </location>
</feature>
<feature type="compositionally biased region" description="Basic and acidic residues" evidence="2">
    <location>
        <begin position="673"/>
        <end position="693"/>
    </location>
</feature>
<feature type="compositionally biased region" description="Basic and acidic residues" evidence="2">
    <location>
        <begin position="1195"/>
        <end position="1205"/>
    </location>
</feature>
<proteinExistence type="predicted"/>
<keyword evidence="1" id="KW-0808">Transferase</keyword>
<feature type="compositionally biased region" description="Basic and acidic residues" evidence="2">
    <location>
        <begin position="1216"/>
        <end position="1226"/>
    </location>
</feature>
<feature type="region of interest" description="Disordered" evidence="2">
    <location>
        <begin position="1038"/>
        <end position="1064"/>
    </location>
</feature>
<dbReference type="Pfam" id="PF03033">
    <property type="entry name" value="Glyco_transf_28"/>
    <property type="match status" value="1"/>
</dbReference>
<dbReference type="PANTHER" id="PTHR48050">
    <property type="entry name" value="STEROL 3-BETA-GLUCOSYLTRANSFERASE"/>
    <property type="match status" value="1"/>
</dbReference>
<feature type="region of interest" description="Disordered" evidence="2">
    <location>
        <begin position="234"/>
        <end position="253"/>
    </location>
</feature>
<sequence>MAHQHAPPGEARDSVEAPRYSLDVRSALVSDGFSSQSFGSEELPPPYGELHNQLQFTQPGFEAGANVTEDGRVDININQKNSRLSELLGATLRSQGPIAAEQGPLAPAYIPPTLGGAPGQIPPPKLNLVVQIVGSRGDVQPFVALGKVLKDTYGHRVRIATHPVFQKFVEENGLEFFSIGGDPSELMAFMVKHPGLMPGIDALKTGEVSKRRKGMREILLGCWRSCIEPGNGLGPGLRPHKKDEPLDLESEMVPSGDPSSKPFIADAIIANPPSFAHIHIAEKLGIPLHMMFTMPWSPTRAFPHPLANITASNTDDVMTSYLSYTLVEMMTWQGLGDVINRFRTKILDLEPLSMFWAPGLLTRLRIPYTYCWSPSLIPKPNDWQNNIDISGFFFLDLATSYTPDPQLAAFLEAGPPPVYIGFGSIVVEDPNALTRMIFDAVHISGVRALVSQGWGGLGAEDVGLPPGVFMIGNCPHDWLFQHVSAVVHHGGAGTMAAGVRAGKPTVIIPFFGDQPFWGAMIDRAGAGPTPIPFKELTAEKLADAITQALKPEMAEKAQALGQQIRTERGTDVGGKSFHDHLDVQSLRCSLSPSRAAVWRVRRTQVRLSSFAAAVLVNQGLITYSDLKLWRARDYNTDGQPWDPISAATASLVTDLSDIALAIADFPRGMFSSSKKESKNKEPKESKDKDKESTGSDSQPGTSRKLSDILSSLSRNTNNFSRTTFATSTSGSTAPRSVEHLDTVDQSEIAELPGEASGHQPKLAESVVTGFVELPSGDEPQAPPTPSVTVTSEEASRTSTRGTDLSPPSTEVQSPTPSGSRTHSRAASHSRNPSHSETPYKIDVEDFRGASSSVRKVVSTGVKSPMNFCLGLAKGFRNVPRLYNDDTVRPQEKVTGLASGLRVAGKEFGFGLYDGISGLVTQPIKGAQKDGGIGLVKGFGRGIGGMVMKPAAAMWSLPAYTMQGAYMEVRSHFAKSVENHISTSRVVMGEEERSNARYEEIAEVLAQWGRIGFDLKGFHALKLKEAKDAKQTGGAGSLFAVDRPQSTPDSMAQFEPSGRRALRGKDSWKRSHIDVKIDPWRQPEVYADDEFERAIQASVRETSRGDAQEDAHVERAIRESVQNLQRSGQPLPSPQPAGHLASSSSTAEDLDLEITDEEYQELIEQAIRQSMAHQVVSLAAGEGEGGGSAGIDADEEFHRALERSRTDVTLAEEERDEDLRRAIEESKSAPPLPPRRADERDLDLERAIEESKAAAPPPSREGDDDEDEELRKAIEASERMNREREDRDKAAKTEEEIVLEYVLRQSRKEEEYRRARAGLSTEVDSEEVVTSGADAGEAATGAVGAREVTSGAATPKDGQGHGKGKERQVVEEEDNDDDYEEDAEELKRALEMSMKMNEEWSGAGAGPGPSAHGRD</sequence>
<dbReference type="FunFam" id="3.40.50.2000:FF:000009">
    <property type="entry name" value="Sterol 3-beta-glucosyltransferase UGT80A2"/>
    <property type="match status" value="1"/>
</dbReference>
<dbReference type="InterPro" id="IPR050426">
    <property type="entry name" value="Glycosyltransferase_28"/>
</dbReference>
<evidence type="ECO:0000259" key="3">
    <source>
        <dbReference type="Pfam" id="PF03033"/>
    </source>
</evidence>
<evidence type="ECO:0000256" key="1">
    <source>
        <dbReference type="ARBA" id="ARBA00022679"/>
    </source>
</evidence>
<dbReference type="Gene3D" id="3.40.50.2000">
    <property type="entry name" value="Glycogen Phosphorylase B"/>
    <property type="match status" value="2"/>
</dbReference>
<dbReference type="CDD" id="cd03784">
    <property type="entry name" value="GT1_Gtf-like"/>
    <property type="match status" value="1"/>
</dbReference>
<feature type="region of interest" description="Disordered" evidence="2">
    <location>
        <begin position="772"/>
        <end position="843"/>
    </location>
</feature>
<feature type="domain" description="Glycosyltransferase family 28 N-terminal" evidence="3">
    <location>
        <begin position="129"/>
        <end position="185"/>
    </location>
</feature>
<feature type="compositionally biased region" description="Basic and acidic residues" evidence="2">
    <location>
        <begin position="1357"/>
        <end position="1369"/>
    </location>
</feature>
<organism evidence="5 6">
    <name type="scientific">Cephalotrichum gorgonifer</name>
    <dbReference type="NCBI Taxonomy" id="2041049"/>
    <lineage>
        <taxon>Eukaryota</taxon>
        <taxon>Fungi</taxon>
        <taxon>Dikarya</taxon>
        <taxon>Ascomycota</taxon>
        <taxon>Pezizomycotina</taxon>
        <taxon>Sordariomycetes</taxon>
        <taxon>Hypocreomycetidae</taxon>
        <taxon>Microascales</taxon>
        <taxon>Microascaceae</taxon>
        <taxon>Cephalotrichum</taxon>
    </lineage>
</organism>
<dbReference type="GO" id="GO:0016906">
    <property type="term" value="F:sterol 3-beta-glucosyltransferase activity"/>
    <property type="evidence" value="ECO:0007669"/>
    <property type="project" value="UniProtKB-ARBA"/>
</dbReference>
<dbReference type="InterPro" id="IPR003903">
    <property type="entry name" value="UIM_dom"/>
</dbReference>
<feature type="region of interest" description="Disordered" evidence="2">
    <location>
        <begin position="1180"/>
        <end position="1414"/>
    </location>
</feature>
<dbReference type="EMBL" id="ONZQ02000006">
    <property type="protein sequence ID" value="SPO02133.1"/>
    <property type="molecule type" value="Genomic_DNA"/>
</dbReference>
<dbReference type="GO" id="GO:0005975">
    <property type="term" value="P:carbohydrate metabolic process"/>
    <property type="evidence" value="ECO:0007669"/>
    <property type="project" value="InterPro"/>
</dbReference>
<evidence type="ECO:0000313" key="5">
    <source>
        <dbReference type="EMBL" id="SPO02133.1"/>
    </source>
</evidence>
<dbReference type="InterPro" id="IPR002213">
    <property type="entry name" value="UDP_glucos_trans"/>
</dbReference>
<dbReference type="Proteomes" id="UP001187682">
    <property type="component" value="Unassembled WGS sequence"/>
</dbReference>
<feature type="region of interest" description="Disordered" evidence="2">
    <location>
        <begin position="1122"/>
        <end position="1147"/>
    </location>
</feature>
<keyword evidence="6" id="KW-1185">Reference proteome</keyword>
<reference evidence="5" key="1">
    <citation type="submission" date="2018-03" db="EMBL/GenBank/DDBJ databases">
        <authorList>
            <person name="Guldener U."/>
        </authorList>
    </citation>
    <scope>NUCLEOTIDE SEQUENCE</scope>
</reference>
<dbReference type="PANTHER" id="PTHR48050:SF13">
    <property type="entry name" value="STEROL 3-BETA-GLUCOSYLTRANSFERASE UGT80A2"/>
    <property type="match status" value="1"/>
</dbReference>
<feature type="domain" description="Erythromycin biosynthesis protein CIII-like C-terminal" evidence="4">
    <location>
        <begin position="464"/>
        <end position="558"/>
    </location>
</feature>
<evidence type="ECO:0000259" key="4">
    <source>
        <dbReference type="Pfam" id="PF06722"/>
    </source>
</evidence>
<gene>
    <name evidence="5" type="ORF">DNG_04806</name>
</gene>
<evidence type="ECO:0000313" key="6">
    <source>
        <dbReference type="Proteomes" id="UP001187682"/>
    </source>
</evidence>
<feature type="compositionally biased region" description="Basic and acidic residues" evidence="2">
    <location>
        <begin position="1268"/>
        <end position="1294"/>
    </location>
</feature>
<dbReference type="SMART" id="SM00726">
    <property type="entry name" value="UIM"/>
    <property type="match status" value="8"/>
</dbReference>
<comment type="caution">
    <text evidence="5">The sequence shown here is derived from an EMBL/GenBank/DDBJ whole genome shotgun (WGS) entry which is preliminary data.</text>
</comment>
<accession>A0AAE8MY12</accession>
<feature type="compositionally biased region" description="Polar residues" evidence="2">
    <location>
        <begin position="786"/>
        <end position="816"/>
    </location>
</feature>
<dbReference type="InterPro" id="IPR004276">
    <property type="entry name" value="GlycoTrans_28_N"/>
</dbReference>
<dbReference type="FunFam" id="3.40.50.2000:FF:000100">
    <property type="entry name" value="Glycosyltransferase family 1 protein"/>
    <property type="match status" value="1"/>
</dbReference>
<evidence type="ECO:0000256" key="2">
    <source>
        <dbReference type="SAM" id="MobiDB-lite"/>
    </source>
</evidence>
<dbReference type="InterPro" id="IPR010610">
    <property type="entry name" value="EryCIII-like_C"/>
</dbReference>
<name>A0AAE8MY12_9PEZI</name>
<dbReference type="SUPFAM" id="SSF53756">
    <property type="entry name" value="UDP-Glycosyltransferase/glycogen phosphorylase"/>
    <property type="match status" value="1"/>
</dbReference>
<dbReference type="PROSITE" id="PS50330">
    <property type="entry name" value="UIM"/>
    <property type="match status" value="2"/>
</dbReference>
<feature type="compositionally biased region" description="Basic and acidic residues" evidence="2">
    <location>
        <begin position="1234"/>
        <end position="1251"/>
    </location>
</feature>
<dbReference type="Pfam" id="PF06722">
    <property type="entry name" value="EryCIII-like_C"/>
    <property type="match status" value="1"/>
</dbReference>
<feature type="compositionally biased region" description="Acidic residues" evidence="2">
    <location>
        <begin position="1370"/>
        <end position="1383"/>
    </location>
</feature>